<organism evidence="3 4">
    <name type="scientific">Stentor coeruleus</name>
    <dbReference type="NCBI Taxonomy" id="5963"/>
    <lineage>
        <taxon>Eukaryota</taxon>
        <taxon>Sar</taxon>
        <taxon>Alveolata</taxon>
        <taxon>Ciliophora</taxon>
        <taxon>Postciliodesmatophora</taxon>
        <taxon>Heterotrichea</taxon>
        <taxon>Heterotrichida</taxon>
        <taxon>Stentoridae</taxon>
        <taxon>Stentor</taxon>
    </lineage>
</organism>
<gene>
    <name evidence="3" type="ORF">SteCoe_16513</name>
</gene>
<feature type="coiled-coil region" evidence="1">
    <location>
        <begin position="381"/>
        <end position="514"/>
    </location>
</feature>
<keyword evidence="4" id="KW-1185">Reference proteome</keyword>
<feature type="compositionally biased region" description="Basic and acidic residues" evidence="2">
    <location>
        <begin position="271"/>
        <end position="281"/>
    </location>
</feature>
<proteinExistence type="predicted"/>
<feature type="coiled-coil region" evidence="1">
    <location>
        <begin position="91"/>
        <end position="125"/>
    </location>
</feature>
<dbReference type="InterPro" id="IPR018247">
    <property type="entry name" value="EF_Hand_1_Ca_BS"/>
</dbReference>
<dbReference type="Gene3D" id="1.20.120.330">
    <property type="entry name" value="Nucleotidyltransferases domain 2"/>
    <property type="match status" value="1"/>
</dbReference>
<name>A0A1R2C118_9CILI</name>
<accession>A0A1R2C118</accession>
<keyword evidence="1" id="KW-0175">Coiled coil</keyword>
<feature type="region of interest" description="Disordered" evidence="2">
    <location>
        <begin position="1"/>
        <end position="24"/>
    </location>
</feature>
<dbReference type="EMBL" id="MPUH01000330">
    <property type="protein sequence ID" value="OMJ82691.1"/>
    <property type="molecule type" value="Genomic_DNA"/>
</dbReference>
<feature type="region of interest" description="Disordered" evidence="2">
    <location>
        <begin position="1137"/>
        <end position="1159"/>
    </location>
</feature>
<comment type="caution">
    <text evidence="3">The sequence shown here is derived from an EMBL/GenBank/DDBJ whole genome shotgun (WGS) entry which is preliminary data.</text>
</comment>
<feature type="coiled-coil region" evidence="1">
    <location>
        <begin position="609"/>
        <end position="636"/>
    </location>
</feature>
<feature type="coiled-coil region" evidence="1">
    <location>
        <begin position="662"/>
        <end position="692"/>
    </location>
</feature>
<feature type="coiled-coil region" evidence="1">
    <location>
        <begin position="1078"/>
        <end position="1119"/>
    </location>
</feature>
<feature type="region of interest" description="Disordered" evidence="2">
    <location>
        <begin position="186"/>
        <end position="207"/>
    </location>
</feature>
<evidence type="ECO:0000256" key="1">
    <source>
        <dbReference type="SAM" id="Coils"/>
    </source>
</evidence>
<evidence type="ECO:0000256" key="2">
    <source>
        <dbReference type="SAM" id="MobiDB-lite"/>
    </source>
</evidence>
<feature type="region of interest" description="Disordered" evidence="2">
    <location>
        <begin position="266"/>
        <end position="305"/>
    </location>
</feature>
<protein>
    <submittedName>
        <fullName evidence="3">Uncharacterized protein</fullName>
    </submittedName>
</protein>
<sequence>MKKNSRCTPLPPSRSVSSLSKKDYGPVRPFSSLACIECEKQHESIEQLKYMLYSTEEKLTLTEKHIKLYEKVMEYKDNQTNDSSMSLIRERHLLAEEKRKILNLLTKAEEEKAIIRAEKESLAKQRSKTFYELGNFECKKNELEKSIYHYNKERESLEPPEELASFHMENFMTTEESQFQRLLGESNDSSDEFENENSYTPFKPRESYFSMPKKTREKEFEIRENKKKLQETQEHFDKNQSKSLQNIEIAARSLKSHEKSLSIEKLQVPESQRHLSHEFSSHGKLKKPIKSPDYSDKTPQTTSRTSFLGLSDKKYRMSADNSKNVLNTNPKIKPGECAFNNIFSVCDTDISLNKKRKNPSGLYGKSEQDTSDNYQCLVNELENTRVENEILKHHLEKYKEKCENIERQLENAQNDYSKTRKILDNKERELDAVIVELNTLKGNWKNTLYELKQAKIEISTTKQALRAAKTQGSSQAGIEIFGLKDQIVTASNEIMNLKNIIDRKNKEIEENHNDICALKSEAEFKNTEILHAQHKLLSQESDNNSLKIERNLLQSELLSRKSKILALKQELTQTKKEISNFNIEKSDKKRASEPVIVLKNEQELNTKKINNLIAEKEQLIQKVLELERLYKEEKDKILEEKVGIAEILEEKKMYFNEMSKIKKLYEEEKDKVARILQDYEELRQKNVLLLDEILLARDCENIYQEEKRNTEHFTINMWHSAIFNTNNNTENQKTHNISQYKSEIAELKQQLNAQDFILKQKSFCKNCITLEDNLNTLKADYENLLQTLKTKTTEFENLKHQFEVQNSKFSLSSKPSLSITLEFSNQIKSSYPIKPQLQNNILNPLISSSPLESQEFLHPQEPIPENSSLQNSIISLKLSEISLKSEIKSLQNELLFTKSLLSQETAEFIISINPIIQSSDETNKHIQQKSSSKVLVLESELEDTCTQLFTARNELMSCQAELMTANSELIRTKGDLEMAIILIDSYKSEKGENTEILKLTNTLNSYKNQNSALMLKINELQNYITRESQRYKQELEKSLELQDKREKENLQLMIQLESSIKTQKYQSMLEKKVDIDEINEDDQDNQDLETQNELLKRSVKMLENQLSELYANHQKSRNEAEMYRTLSESLHTQLHVGDISESSDISDSDESIVKSKNEKISSEIESLRTELEEKLGKLRVKEKEVKEISDKLLKERYDVKQDAEYVKKLTQELEIVKTEVHGEKELVLSEKMRIAALNKKLEEKNCMISKREQEILMFKEQLEERERLVKIKERNLNSWALDPE</sequence>
<dbReference type="PROSITE" id="PS00018">
    <property type="entry name" value="EF_HAND_1"/>
    <property type="match status" value="1"/>
</dbReference>
<dbReference type="Proteomes" id="UP000187209">
    <property type="component" value="Unassembled WGS sequence"/>
</dbReference>
<evidence type="ECO:0000313" key="4">
    <source>
        <dbReference type="Proteomes" id="UP000187209"/>
    </source>
</evidence>
<evidence type="ECO:0000313" key="3">
    <source>
        <dbReference type="EMBL" id="OMJ82691.1"/>
    </source>
</evidence>
<dbReference type="OrthoDB" id="1702031at2759"/>
<feature type="coiled-coil region" evidence="1">
    <location>
        <begin position="730"/>
        <end position="801"/>
    </location>
</feature>
<reference evidence="3 4" key="1">
    <citation type="submission" date="2016-11" db="EMBL/GenBank/DDBJ databases">
        <title>The macronuclear genome of Stentor coeruleus: a giant cell with tiny introns.</title>
        <authorList>
            <person name="Slabodnick M."/>
            <person name="Ruby J.G."/>
            <person name="Reiff S.B."/>
            <person name="Swart E.C."/>
            <person name="Gosai S."/>
            <person name="Prabakaran S."/>
            <person name="Witkowska E."/>
            <person name="Larue G.E."/>
            <person name="Fisher S."/>
            <person name="Freeman R.M."/>
            <person name="Gunawardena J."/>
            <person name="Chu W."/>
            <person name="Stover N.A."/>
            <person name="Gregory B.D."/>
            <person name="Nowacki M."/>
            <person name="Derisi J."/>
            <person name="Roy S.W."/>
            <person name="Marshall W.F."/>
            <person name="Sood P."/>
        </authorList>
    </citation>
    <scope>NUCLEOTIDE SEQUENCE [LARGE SCALE GENOMIC DNA]</scope>
    <source>
        <strain evidence="3">WM001</strain>
    </source>
</reference>